<gene>
    <name evidence="1" type="ORF">H4C75_28560</name>
    <name evidence="2" type="ORF">K5H97_21100</name>
</gene>
<dbReference type="Proteomes" id="UP000825591">
    <property type="component" value="Chromosome"/>
</dbReference>
<dbReference type="EMBL" id="CP081966">
    <property type="protein sequence ID" value="QZP29643.1"/>
    <property type="molecule type" value="Genomic_DNA"/>
</dbReference>
<accession>A0A7W2Q1M2</accession>
<name>A0A7W2Q1M2_9PSED</name>
<evidence type="ECO:0000313" key="1">
    <source>
        <dbReference type="EMBL" id="MBA6068690.1"/>
    </source>
</evidence>
<proteinExistence type="predicted"/>
<protein>
    <submittedName>
        <fullName evidence="1">Hemolysin</fullName>
    </submittedName>
</protein>
<evidence type="ECO:0000313" key="4">
    <source>
        <dbReference type="Proteomes" id="UP000825591"/>
    </source>
</evidence>
<organism evidence="1 3">
    <name type="scientific">Pseudomonas mosselii</name>
    <dbReference type="NCBI Taxonomy" id="78327"/>
    <lineage>
        <taxon>Bacteria</taxon>
        <taxon>Pseudomonadati</taxon>
        <taxon>Pseudomonadota</taxon>
        <taxon>Gammaproteobacteria</taxon>
        <taxon>Pseudomonadales</taxon>
        <taxon>Pseudomonadaceae</taxon>
        <taxon>Pseudomonas</taxon>
    </lineage>
</organism>
<reference evidence="2 4" key="2">
    <citation type="submission" date="2021-08" db="EMBL/GenBank/DDBJ databases">
        <title>Bactericidal Effect of Pseudomonas oryziphila sp. nov., a novel Pseudomonas Species Against Xanthomonas oryzae Reduces Disease Severity of Bacterial Leaf Streak of Rice.</title>
        <authorList>
            <person name="Yang R."/>
            <person name="Li S."/>
            <person name="Li Y."/>
            <person name="Yan Y."/>
            <person name="Fang Y."/>
            <person name="Zou L."/>
            <person name="Chen G."/>
        </authorList>
    </citation>
    <scope>NUCLEOTIDE SEQUENCE [LARGE SCALE GENOMIC DNA]</scope>
    <source>
        <strain evidence="2 4">DSM 17497</strain>
    </source>
</reference>
<reference evidence="1 3" key="1">
    <citation type="submission" date="2020-07" db="EMBL/GenBank/DDBJ databases">
        <title>Diversity of carbapenemase encoding genes among Pseudomonas putida group clinical isolates in a tertiary Brazilian hospital.</title>
        <authorList>
            <person name="Alberto-Lei F."/>
            <person name="Nodari C.S."/>
            <person name="Streling A.P."/>
            <person name="Paulino J.T."/>
            <person name="Bessa-Neto F.O."/>
            <person name="Cayo R."/>
            <person name="Gales A.C."/>
        </authorList>
    </citation>
    <scope>NUCLEOTIDE SEQUENCE [LARGE SCALE GENOMIC DNA]</scope>
    <source>
        <strain evidence="1 3">14802</strain>
    </source>
</reference>
<evidence type="ECO:0000313" key="2">
    <source>
        <dbReference type="EMBL" id="QZP29643.1"/>
    </source>
</evidence>
<dbReference type="EMBL" id="JACGDE010000055">
    <property type="protein sequence ID" value="MBA6068690.1"/>
    <property type="molecule type" value="Genomic_DNA"/>
</dbReference>
<evidence type="ECO:0000313" key="3">
    <source>
        <dbReference type="Proteomes" id="UP000541770"/>
    </source>
</evidence>
<keyword evidence="4" id="KW-1185">Reference proteome</keyword>
<sequence>MEVSHRLPNGENVTIHYQYNSVTDKAYDMKITTPQQLPPVLQPGRTIE</sequence>
<dbReference type="AlphaFoldDB" id="A0A7W2Q1M2"/>
<dbReference type="Proteomes" id="UP000541770">
    <property type="component" value="Unassembled WGS sequence"/>
</dbReference>